<dbReference type="AlphaFoldDB" id="A0A3Q7XL85"/>
<accession>A0A3Q7XL85</accession>
<keyword evidence="1" id="KW-1185">Reference proteome</keyword>
<dbReference type="RefSeq" id="XP_027187358.1">
    <property type="nucleotide sequence ID" value="XM_027331557.1"/>
</dbReference>
<name>A0A3Q7XL85_CICAR</name>
<reference evidence="1" key="1">
    <citation type="journal article" date="2013" name="Nat. Biotechnol.">
        <title>Draft genome sequence of chickpea (Cicer arietinum) provides a resource for trait improvement.</title>
        <authorList>
            <person name="Varshney R.K."/>
            <person name="Song C."/>
            <person name="Saxena R.K."/>
            <person name="Azam S."/>
            <person name="Yu S."/>
            <person name="Sharpe A.G."/>
            <person name="Cannon S."/>
            <person name="Baek J."/>
            <person name="Rosen B.D."/>
            <person name="Tar'an B."/>
            <person name="Millan T."/>
            <person name="Zhang X."/>
            <person name="Ramsay L.D."/>
            <person name="Iwata A."/>
            <person name="Wang Y."/>
            <person name="Nelson W."/>
            <person name="Farmer A.D."/>
            <person name="Gaur P.M."/>
            <person name="Soderlund C."/>
            <person name="Penmetsa R.V."/>
            <person name="Xu C."/>
            <person name="Bharti A.K."/>
            <person name="He W."/>
            <person name="Winter P."/>
            <person name="Zhao S."/>
            <person name="Hane J.K."/>
            <person name="Carrasquilla-Garcia N."/>
            <person name="Condie J.A."/>
            <person name="Upadhyaya H.D."/>
            <person name="Luo M.C."/>
            <person name="Thudi M."/>
            <person name="Gowda C.L."/>
            <person name="Singh N.P."/>
            <person name="Lichtenzveig J."/>
            <person name="Gali K.K."/>
            <person name="Rubio J."/>
            <person name="Nadarajan N."/>
            <person name="Dolezel J."/>
            <person name="Bansal K.C."/>
            <person name="Xu X."/>
            <person name="Edwards D."/>
            <person name="Zhang G."/>
            <person name="Kahl G."/>
            <person name="Gil J."/>
            <person name="Singh K.B."/>
            <person name="Datta S.K."/>
            <person name="Jackson S.A."/>
            <person name="Wang J."/>
            <person name="Cook D.R."/>
        </authorList>
    </citation>
    <scope>NUCLEOTIDE SEQUENCE [LARGE SCALE GENOMIC DNA]</scope>
    <source>
        <strain evidence="1">cv. CDC Frontier</strain>
    </source>
</reference>
<evidence type="ECO:0000313" key="1">
    <source>
        <dbReference type="Proteomes" id="UP000087171"/>
    </source>
</evidence>
<gene>
    <name evidence="2" type="primary">LOC113785359</name>
</gene>
<proteinExistence type="predicted"/>
<evidence type="ECO:0000313" key="2">
    <source>
        <dbReference type="RefSeq" id="XP_027187358.1"/>
    </source>
</evidence>
<reference evidence="2" key="2">
    <citation type="submission" date="2025-08" db="UniProtKB">
        <authorList>
            <consortium name="RefSeq"/>
        </authorList>
    </citation>
    <scope>IDENTIFICATION</scope>
    <source>
        <tissue evidence="2">Etiolated seedlings</tissue>
    </source>
</reference>
<sequence>MHLENTTTNEVGSTHWKLKLMLEHNIGDMYKCWEAMNNMIRLQHKKISGSFQKNFYDEDHEHINSFYQRLNIFVSREAQRRIPQEYEKVEWVGTNKFVCGCSLIRTYELPCACELAQYKLMGEPIPLDYVDIQWTKLSMECEITQDIEDGIVGYVY</sequence>
<protein>
    <submittedName>
        <fullName evidence="2">Uncharacterized protein LOC113785359</fullName>
    </submittedName>
</protein>
<organism evidence="1 2">
    <name type="scientific">Cicer arietinum</name>
    <name type="common">Chickpea</name>
    <name type="synonym">Garbanzo</name>
    <dbReference type="NCBI Taxonomy" id="3827"/>
    <lineage>
        <taxon>Eukaryota</taxon>
        <taxon>Viridiplantae</taxon>
        <taxon>Streptophyta</taxon>
        <taxon>Embryophyta</taxon>
        <taxon>Tracheophyta</taxon>
        <taxon>Spermatophyta</taxon>
        <taxon>Magnoliopsida</taxon>
        <taxon>eudicotyledons</taxon>
        <taxon>Gunneridae</taxon>
        <taxon>Pentapetalae</taxon>
        <taxon>rosids</taxon>
        <taxon>fabids</taxon>
        <taxon>Fabales</taxon>
        <taxon>Fabaceae</taxon>
        <taxon>Papilionoideae</taxon>
        <taxon>50 kb inversion clade</taxon>
        <taxon>NPAAA clade</taxon>
        <taxon>Hologalegina</taxon>
        <taxon>IRL clade</taxon>
        <taxon>Cicereae</taxon>
        <taxon>Cicer</taxon>
    </lineage>
</organism>
<dbReference type="Proteomes" id="UP000087171">
    <property type="component" value="Chromosome Ca2"/>
</dbReference>
<dbReference type="OrthoDB" id="1858323at2759"/>